<dbReference type="InterPro" id="IPR001683">
    <property type="entry name" value="PX_dom"/>
</dbReference>
<comment type="subcellular location">
    <subcellularLocation>
        <location evidence="1">Endosome membrane</location>
        <topology evidence="1">Peripheral membrane protein</topology>
    </subcellularLocation>
</comment>
<dbReference type="GO" id="GO:0005829">
    <property type="term" value="C:cytosol"/>
    <property type="evidence" value="ECO:0007669"/>
    <property type="project" value="GOC"/>
</dbReference>
<dbReference type="EMBL" id="SPRX01000021">
    <property type="protein sequence ID" value="TIC65646.1"/>
    <property type="molecule type" value="Genomic_DNA"/>
</dbReference>
<feature type="domain" description="PX" evidence="11">
    <location>
        <begin position="1"/>
        <end position="158"/>
    </location>
</feature>
<evidence type="ECO:0000256" key="10">
    <source>
        <dbReference type="SAM" id="Phobius"/>
    </source>
</evidence>
<feature type="compositionally biased region" description="Low complexity" evidence="9">
    <location>
        <begin position="371"/>
        <end position="381"/>
    </location>
</feature>
<feature type="region of interest" description="Disordered" evidence="9">
    <location>
        <begin position="340"/>
        <end position="406"/>
    </location>
</feature>
<keyword evidence="10" id="KW-0812">Transmembrane</keyword>
<evidence type="ECO:0000256" key="1">
    <source>
        <dbReference type="ARBA" id="ARBA00004481"/>
    </source>
</evidence>
<protein>
    <recommendedName>
        <fullName evidence="11">PX domain-containing protein</fullName>
    </recommendedName>
</protein>
<sequence>MNTDNLYDNNNKFNTPFTADQLAPKSSTQDNVNIQVCLLYLPFFLLIFYQIIDAIRTTEGAKSSYITYIIQSDSQQVSRRYSEFESLRQILGRLYPTLIIPPIPSKHTLGDLAKTKEDAKIVTRRRRTLQDFLSRVARHPILGSEHFFHKFLSPEISWKHVLASPPISTLPRNPLHVSSNDPTNDSNVAAYASLPTPSPSQPLRHPDQRFLDSEMFTAKFAQHFESSLERVDKRTTKRWSTVANDYAELGAAFNGFSLTESDLSVALEKVGQAVDSTYISTNTMLQNWEKDFSEPLHIYSQFAGIIKKLLEYRHQKHAQYEMLIDALDAKRSTLEELERAEQEASRLDEALSRGLSSTKMLDRPNEEEEATNGAEAPSDSEPPAEAETDAEADQLPSQSIITSSPPKIRRYKSNMSFLGAISHTLHGIMDVDPEATRRNSIGKTRESIQGLESALEASTYDLSYTSQIIQADLDRFQRQKVADIREMCISYAQFHSDWAKDNASVWEEAQREIEKIDINLNDEEIEQYSHQFDNV</sequence>
<keyword evidence="10" id="KW-1133">Transmembrane helix</keyword>
<dbReference type="GO" id="GO:0042147">
    <property type="term" value="P:retrograde transport, endosome to Golgi"/>
    <property type="evidence" value="ECO:0007669"/>
    <property type="project" value="InterPro"/>
</dbReference>
<dbReference type="GO" id="GO:0035091">
    <property type="term" value="F:phosphatidylinositol binding"/>
    <property type="evidence" value="ECO:0007669"/>
    <property type="project" value="InterPro"/>
</dbReference>
<reference evidence="14 15" key="1">
    <citation type="submission" date="2019-03" db="EMBL/GenBank/DDBJ databases">
        <title>Sequencing 25 genomes of Wallemia mellicola.</title>
        <authorList>
            <person name="Gostincar C."/>
        </authorList>
    </citation>
    <scope>NUCLEOTIDE SEQUENCE [LARGE SCALE GENOMIC DNA]</scope>
    <source>
        <strain evidence="12 14">EXF-6152</strain>
        <strain evidence="13 15">EXF-757</strain>
    </source>
</reference>
<gene>
    <name evidence="13" type="ORF">E3Q01_02021</name>
    <name evidence="12" type="ORF">E3Q22_01101</name>
</gene>
<keyword evidence="5" id="KW-0653">Protein transport</keyword>
<dbReference type="AlphaFoldDB" id="A0A4T0NW69"/>
<dbReference type="Pfam" id="PF00787">
    <property type="entry name" value="PX"/>
    <property type="match status" value="1"/>
</dbReference>
<keyword evidence="7" id="KW-0446">Lipid-binding</keyword>
<evidence type="ECO:0000256" key="2">
    <source>
        <dbReference type="ARBA" id="ARBA00010883"/>
    </source>
</evidence>
<feature type="compositionally biased region" description="Polar residues" evidence="9">
    <location>
        <begin position="395"/>
        <end position="405"/>
    </location>
</feature>
<feature type="compositionally biased region" description="Acidic residues" evidence="9">
    <location>
        <begin position="382"/>
        <end position="392"/>
    </location>
</feature>
<proteinExistence type="inferred from homology"/>
<evidence type="ECO:0000259" key="11">
    <source>
        <dbReference type="PROSITE" id="PS50195"/>
    </source>
</evidence>
<evidence type="ECO:0000313" key="15">
    <source>
        <dbReference type="Proteomes" id="UP000310708"/>
    </source>
</evidence>
<dbReference type="PROSITE" id="PS50195">
    <property type="entry name" value="PX"/>
    <property type="match status" value="1"/>
</dbReference>
<dbReference type="CDD" id="cd06867">
    <property type="entry name" value="PX_SNX41_42"/>
    <property type="match status" value="1"/>
</dbReference>
<dbReference type="InterPro" id="IPR036871">
    <property type="entry name" value="PX_dom_sf"/>
</dbReference>
<evidence type="ECO:0000256" key="4">
    <source>
        <dbReference type="ARBA" id="ARBA00022753"/>
    </source>
</evidence>
<feature type="compositionally biased region" description="Polar residues" evidence="9">
    <location>
        <begin position="173"/>
        <end position="187"/>
    </location>
</feature>
<accession>A0A4T0NW69</accession>
<evidence type="ECO:0000256" key="8">
    <source>
        <dbReference type="ARBA" id="ARBA00023136"/>
    </source>
</evidence>
<dbReference type="SMART" id="SM00312">
    <property type="entry name" value="PX"/>
    <property type="match status" value="1"/>
</dbReference>
<dbReference type="GO" id="GO:0015031">
    <property type="term" value="P:protein transport"/>
    <property type="evidence" value="ECO:0007669"/>
    <property type="project" value="UniProtKB-KW"/>
</dbReference>
<dbReference type="InterPro" id="IPR027267">
    <property type="entry name" value="AH/BAR_dom_sf"/>
</dbReference>
<dbReference type="Gene3D" id="3.30.1520.10">
    <property type="entry name" value="Phox-like domain"/>
    <property type="match status" value="1"/>
</dbReference>
<dbReference type="PANTHER" id="PTHR46979:SF2">
    <property type="entry name" value="SORTING NEXIN-41"/>
    <property type="match status" value="1"/>
</dbReference>
<evidence type="ECO:0000256" key="9">
    <source>
        <dbReference type="SAM" id="MobiDB-lite"/>
    </source>
</evidence>
<dbReference type="SUPFAM" id="SSF64268">
    <property type="entry name" value="PX domain"/>
    <property type="match status" value="1"/>
</dbReference>
<keyword evidence="6" id="KW-0072">Autophagy</keyword>
<evidence type="ECO:0000313" key="14">
    <source>
        <dbReference type="Proteomes" id="UP000310685"/>
    </source>
</evidence>
<dbReference type="GO" id="GO:0006914">
    <property type="term" value="P:autophagy"/>
    <property type="evidence" value="ECO:0007669"/>
    <property type="project" value="UniProtKB-KW"/>
</dbReference>
<dbReference type="InterPro" id="IPR051079">
    <property type="entry name" value="Sorting_Nexin_Autophagy"/>
</dbReference>
<feature type="region of interest" description="Disordered" evidence="9">
    <location>
        <begin position="173"/>
        <end position="203"/>
    </location>
</feature>
<dbReference type="EMBL" id="SPRC01000008">
    <property type="protein sequence ID" value="TIB81347.1"/>
    <property type="molecule type" value="Genomic_DNA"/>
</dbReference>
<comment type="caution">
    <text evidence="12">The sequence shown here is derived from an EMBL/GenBank/DDBJ whole genome shotgun (WGS) entry which is preliminary data.</text>
</comment>
<evidence type="ECO:0000256" key="6">
    <source>
        <dbReference type="ARBA" id="ARBA00023006"/>
    </source>
</evidence>
<feature type="compositionally biased region" description="Basic and acidic residues" evidence="9">
    <location>
        <begin position="340"/>
        <end position="351"/>
    </location>
</feature>
<dbReference type="GO" id="GO:0010008">
    <property type="term" value="C:endosome membrane"/>
    <property type="evidence" value="ECO:0007669"/>
    <property type="project" value="UniProtKB-SubCell"/>
</dbReference>
<evidence type="ECO:0000313" key="12">
    <source>
        <dbReference type="EMBL" id="TIB81347.1"/>
    </source>
</evidence>
<dbReference type="Proteomes" id="UP000310708">
    <property type="component" value="Unassembled WGS sequence"/>
</dbReference>
<comment type="similarity">
    <text evidence="2">Belongs to the sorting nexin family.</text>
</comment>
<keyword evidence="3" id="KW-0813">Transport</keyword>
<dbReference type="Gene3D" id="1.20.1270.60">
    <property type="entry name" value="Arfaptin homology (AH) domain/BAR domain"/>
    <property type="match status" value="2"/>
</dbReference>
<feature type="transmembrane region" description="Helical" evidence="10">
    <location>
        <begin position="32"/>
        <end position="52"/>
    </location>
</feature>
<evidence type="ECO:0000256" key="5">
    <source>
        <dbReference type="ARBA" id="ARBA00022927"/>
    </source>
</evidence>
<organism evidence="12 14">
    <name type="scientific">Wallemia mellicola</name>
    <dbReference type="NCBI Taxonomy" id="1708541"/>
    <lineage>
        <taxon>Eukaryota</taxon>
        <taxon>Fungi</taxon>
        <taxon>Dikarya</taxon>
        <taxon>Basidiomycota</taxon>
        <taxon>Wallemiomycotina</taxon>
        <taxon>Wallemiomycetes</taxon>
        <taxon>Wallemiales</taxon>
        <taxon>Wallemiaceae</taxon>
        <taxon>Wallemia</taxon>
    </lineage>
</organism>
<evidence type="ECO:0000313" key="13">
    <source>
        <dbReference type="EMBL" id="TIC65646.1"/>
    </source>
</evidence>
<dbReference type="InterPro" id="IPR044106">
    <property type="entry name" value="PX_Snx41/Atg20"/>
</dbReference>
<dbReference type="PANTHER" id="PTHR46979">
    <property type="entry name" value="SORTING NEXIN-41"/>
    <property type="match status" value="1"/>
</dbReference>
<dbReference type="Proteomes" id="UP000310685">
    <property type="component" value="Unassembled WGS sequence"/>
</dbReference>
<evidence type="ECO:0000256" key="7">
    <source>
        <dbReference type="ARBA" id="ARBA00023121"/>
    </source>
</evidence>
<name>A0A4T0NW69_9BASI</name>
<keyword evidence="8 10" id="KW-0472">Membrane</keyword>
<evidence type="ECO:0000256" key="3">
    <source>
        <dbReference type="ARBA" id="ARBA00022448"/>
    </source>
</evidence>
<keyword evidence="4" id="KW-0967">Endosome</keyword>